<dbReference type="GeneID" id="24269552"/>
<feature type="region of interest" description="Disordered" evidence="12">
    <location>
        <begin position="148"/>
        <end position="184"/>
    </location>
</feature>
<dbReference type="OMA" id="DDRPCCN"/>
<keyword evidence="7" id="KW-0931">ER-Golgi transport</keyword>
<sequence length="484" mass="54146">MNEIKVSYLNYPIYGIGSNDKYVVTSGGGGGKSYGIEDLLDINTFNEKEKKLQMLWSTTQQRGVVDSIVYDNKYDIWLGSVRNECVIFQINEDTGPNIIHSFVTDFSPKHSRQVVVKFSSTSNFILTGGEDKTLKLWKLKIVEANPKGGAAGEEAAGEAAGEAAASSSTEAAATGAPEGGEAAAKEVAVKEADGAAAEADAPEGSVRLGKKKNFFIDTSSNIVEHVGDFRGHEECIKDCDIAEDEKIICTCSSDNSLKIWNTHTFVNLHTEQMNNPKQKGDKLNFRCCKFLRNTKRKEDFVYTLLTTAYTTRGNSYLITWSVVFDDKKDKFSCVKQKFIWLDDRPCCNIAMSLNEKFLALGFSTGALKIYNNKYSLLAHYKKHELPITAMCFIKNDTFLLSAGADYSISCLHIDSFSFRYLRKIWKLFFILMIMLTLCIIMLDFFNVGYDLRMRDIIQNKSAFVKTKKKSPQPTRAPSPSSEEL</sequence>
<dbReference type="GO" id="GO:0005789">
    <property type="term" value="C:endoplasmic reticulum membrane"/>
    <property type="evidence" value="ECO:0007669"/>
    <property type="project" value="UniProtKB-SubCell"/>
</dbReference>
<dbReference type="PROSITE" id="PS50082">
    <property type="entry name" value="WD_REPEATS_2"/>
    <property type="match status" value="2"/>
</dbReference>
<dbReference type="PANTHER" id="PTHR23284">
    <property type="entry name" value="PROLACTIN REGULATORY ELEMENT BINDING PROTEIN"/>
    <property type="match status" value="1"/>
</dbReference>
<dbReference type="EMBL" id="KQ001701">
    <property type="protein sequence ID" value="KJP86115.1"/>
    <property type="molecule type" value="Genomic_DNA"/>
</dbReference>
<dbReference type="PANTHER" id="PTHR23284:SF0">
    <property type="entry name" value="PROLACTIN REGULATORY ELEMENT-BINDING PROTEIN"/>
    <property type="match status" value="1"/>
</dbReference>
<dbReference type="GO" id="GO:0015031">
    <property type="term" value="P:protein transport"/>
    <property type="evidence" value="ECO:0007669"/>
    <property type="project" value="UniProtKB-KW"/>
</dbReference>
<dbReference type="InterPro" id="IPR001680">
    <property type="entry name" value="WD40_rpt"/>
</dbReference>
<name>A0A0D9QGF0_PLAFR</name>
<accession>A0A0D9QGF0</accession>
<evidence type="ECO:0000256" key="1">
    <source>
        <dbReference type="ARBA" id="ARBA00004389"/>
    </source>
</evidence>
<evidence type="ECO:0000313" key="15">
    <source>
        <dbReference type="Proteomes" id="UP000054561"/>
    </source>
</evidence>
<dbReference type="InterPro" id="IPR015943">
    <property type="entry name" value="WD40/YVTN_repeat-like_dom_sf"/>
</dbReference>
<dbReference type="GO" id="GO:0006888">
    <property type="term" value="P:endoplasmic reticulum to Golgi vesicle-mediated transport"/>
    <property type="evidence" value="ECO:0007669"/>
    <property type="project" value="TreeGrafter"/>
</dbReference>
<evidence type="ECO:0000256" key="5">
    <source>
        <dbReference type="ARBA" id="ARBA00022737"/>
    </source>
</evidence>
<evidence type="ECO:0000256" key="12">
    <source>
        <dbReference type="SAM" id="MobiDB-lite"/>
    </source>
</evidence>
<evidence type="ECO:0000256" key="11">
    <source>
        <dbReference type="PROSITE-ProRule" id="PRU00221"/>
    </source>
</evidence>
<dbReference type="RefSeq" id="XP_012337271.1">
    <property type="nucleotide sequence ID" value="XM_012481848.1"/>
</dbReference>
<evidence type="ECO:0000256" key="9">
    <source>
        <dbReference type="ARBA" id="ARBA00022989"/>
    </source>
</evidence>
<keyword evidence="2" id="KW-0813">Transport</keyword>
<keyword evidence="5" id="KW-0677">Repeat</keyword>
<feature type="repeat" description="WD" evidence="11">
    <location>
        <begin position="116"/>
        <end position="140"/>
    </location>
</feature>
<dbReference type="GO" id="GO:0005085">
    <property type="term" value="F:guanyl-nucleotide exchange factor activity"/>
    <property type="evidence" value="ECO:0007669"/>
    <property type="project" value="InterPro"/>
</dbReference>
<protein>
    <recommendedName>
        <fullName evidence="16">Guanine nucleotide-exchange factor SEC12</fullName>
    </recommendedName>
</protein>
<evidence type="ECO:0000256" key="2">
    <source>
        <dbReference type="ARBA" id="ARBA00022448"/>
    </source>
</evidence>
<evidence type="ECO:0000256" key="8">
    <source>
        <dbReference type="ARBA" id="ARBA00022927"/>
    </source>
</evidence>
<evidence type="ECO:0000256" key="3">
    <source>
        <dbReference type="ARBA" id="ARBA00022574"/>
    </source>
</evidence>
<gene>
    <name evidence="14" type="ORF">AK88_04238</name>
</gene>
<dbReference type="Pfam" id="PF00400">
    <property type="entry name" value="WD40"/>
    <property type="match status" value="3"/>
</dbReference>
<evidence type="ECO:0000256" key="6">
    <source>
        <dbReference type="ARBA" id="ARBA00022824"/>
    </source>
</evidence>
<dbReference type="OrthoDB" id="2013972at2759"/>
<comment type="subcellular location">
    <subcellularLocation>
        <location evidence="1">Endoplasmic reticulum membrane</location>
        <topology evidence="1">Single-pass membrane protein</topology>
    </subcellularLocation>
</comment>
<dbReference type="InterPro" id="IPR045260">
    <property type="entry name" value="Sec12-like"/>
</dbReference>
<evidence type="ECO:0000256" key="4">
    <source>
        <dbReference type="ARBA" id="ARBA00022692"/>
    </source>
</evidence>
<evidence type="ECO:0000256" key="7">
    <source>
        <dbReference type="ARBA" id="ARBA00022892"/>
    </source>
</evidence>
<dbReference type="SMART" id="SM00320">
    <property type="entry name" value="WD40"/>
    <property type="match status" value="4"/>
</dbReference>
<keyword evidence="10 13" id="KW-0472">Membrane</keyword>
<feature type="transmembrane region" description="Helical" evidence="13">
    <location>
        <begin position="424"/>
        <end position="445"/>
    </location>
</feature>
<keyword evidence="3 11" id="KW-0853">WD repeat</keyword>
<dbReference type="VEuPathDB" id="PlasmoDB:AK88_04238"/>
<dbReference type="Gene3D" id="2.130.10.10">
    <property type="entry name" value="YVTN repeat-like/Quinoprotein amine dehydrogenase"/>
    <property type="match status" value="1"/>
</dbReference>
<feature type="repeat" description="WD" evidence="11">
    <location>
        <begin position="229"/>
        <end position="270"/>
    </location>
</feature>
<proteinExistence type="predicted"/>
<keyword evidence="6" id="KW-0256">Endoplasmic reticulum</keyword>
<feature type="compositionally biased region" description="Low complexity" evidence="12">
    <location>
        <begin position="152"/>
        <end position="182"/>
    </location>
</feature>
<keyword evidence="8" id="KW-0653">Protein transport</keyword>
<dbReference type="SUPFAM" id="SSF50978">
    <property type="entry name" value="WD40 repeat-like"/>
    <property type="match status" value="1"/>
</dbReference>
<evidence type="ECO:0000256" key="13">
    <source>
        <dbReference type="SAM" id="Phobius"/>
    </source>
</evidence>
<organism evidence="14 15">
    <name type="scientific">Plasmodium fragile</name>
    <dbReference type="NCBI Taxonomy" id="5857"/>
    <lineage>
        <taxon>Eukaryota</taxon>
        <taxon>Sar</taxon>
        <taxon>Alveolata</taxon>
        <taxon>Apicomplexa</taxon>
        <taxon>Aconoidasida</taxon>
        <taxon>Haemosporida</taxon>
        <taxon>Plasmodiidae</taxon>
        <taxon>Plasmodium</taxon>
        <taxon>Plasmodium (Plasmodium)</taxon>
    </lineage>
</organism>
<dbReference type="InterPro" id="IPR036322">
    <property type="entry name" value="WD40_repeat_dom_sf"/>
</dbReference>
<dbReference type="PROSITE" id="PS50294">
    <property type="entry name" value="WD_REPEATS_REGION"/>
    <property type="match status" value="1"/>
</dbReference>
<evidence type="ECO:0000313" key="14">
    <source>
        <dbReference type="EMBL" id="KJP86115.1"/>
    </source>
</evidence>
<keyword evidence="4 13" id="KW-0812">Transmembrane</keyword>
<dbReference type="Proteomes" id="UP000054561">
    <property type="component" value="Unassembled WGS sequence"/>
</dbReference>
<keyword evidence="9 13" id="KW-1133">Transmembrane helix</keyword>
<reference evidence="14 15" key="1">
    <citation type="submission" date="2014-03" db="EMBL/GenBank/DDBJ databases">
        <title>The Genome Sequence of Plasmodium fragile nilgiri.</title>
        <authorList>
            <consortium name="The Broad Institute Genomics Platform"/>
            <consortium name="The Broad Institute Genome Sequencing Center for Infectious Disease"/>
            <person name="Neafsey D."/>
            <person name="Duraisingh M."/>
            <person name="Young S.K."/>
            <person name="Zeng Q."/>
            <person name="Gargeya S."/>
            <person name="Abouelleil A."/>
            <person name="Alvarado L."/>
            <person name="Chapman S.B."/>
            <person name="Gainer-Dewar J."/>
            <person name="Goldberg J."/>
            <person name="Griggs A."/>
            <person name="Gujja S."/>
            <person name="Hansen M."/>
            <person name="Howarth C."/>
            <person name="Imamovic A."/>
            <person name="Larimer J."/>
            <person name="Pearson M."/>
            <person name="Poon T.W."/>
            <person name="Priest M."/>
            <person name="Roberts A."/>
            <person name="Saif S."/>
            <person name="Shea T."/>
            <person name="Sykes S."/>
            <person name="Wortman J."/>
            <person name="Nusbaum C."/>
            <person name="Birren B."/>
        </authorList>
    </citation>
    <scope>NUCLEOTIDE SEQUENCE [LARGE SCALE GENOMIC DNA]</scope>
    <source>
        <strain evidence="15">nilgiri</strain>
    </source>
</reference>
<dbReference type="GO" id="GO:0003400">
    <property type="term" value="P:regulation of COPII vesicle coating"/>
    <property type="evidence" value="ECO:0007669"/>
    <property type="project" value="TreeGrafter"/>
</dbReference>
<dbReference type="AlphaFoldDB" id="A0A0D9QGF0"/>
<keyword evidence="15" id="KW-1185">Reference proteome</keyword>
<evidence type="ECO:0008006" key="16">
    <source>
        <dbReference type="Google" id="ProtNLM"/>
    </source>
</evidence>
<evidence type="ECO:0000256" key="10">
    <source>
        <dbReference type="ARBA" id="ARBA00023136"/>
    </source>
</evidence>